<name>A0A0E3QXY8_METBA</name>
<dbReference type="GeneID" id="24846026"/>
<sequence length="313" mass="36417">MFNNKPKVSVIIPTYNREHLISRSIDSVLNQTYKDFEVIIVDDASTDNTEELIKKEYPTLIYLRLKKNMGAAVARNTGLNVARGEYIAFHDSDDEWFPEKLEKQMDVFDKSPEVGVVYTDMLRIFEDQGIDYWNSPTVYSGILVNEQTLDYQVLGIGIQSAVIQKECIEYVGYFDDKLPRLIDLDLFLRLSKYFKFYHIREPLVKYYENEGISTNIIAGYTARIYLLNKYFNCLKGNKKFLARQYYDIGYSMMSIGNLRSGRHYLIKAIKANPIAIKSIVLLIISLAGQNIYEKIINIYNTIYWRLFHASSVK</sequence>
<dbReference type="SUPFAM" id="SSF53448">
    <property type="entry name" value="Nucleotide-diphospho-sugar transferases"/>
    <property type="match status" value="1"/>
</dbReference>
<dbReference type="InterPro" id="IPR050834">
    <property type="entry name" value="Glycosyltransf_2"/>
</dbReference>
<dbReference type="KEGG" id="mby:MSBRM_2720"/>
<dbReference type="CDD" id="cd00761">
    <property type="entry name" value="Glyco_tranf_GTA_type"/>
    <property type="match status" value="1"/>
</dbReference>
<dbReference type="EMBL" id="CP009528">
    <property type="protein sequence ID" value="AKB55718.1"/>
    <property type="molecule type" value="Genomic_DNA"/>
</dbReference>
<evidence type="ECO:0000313" key="3">
    <source>
        <dbReference type="Proteomes" id="UP000033033"/>
    </source>
</evidence>
<gene>
    <name evidence="2" type="ORF">MSBRM_2720</name>
</gene>
<dbReference type="InterPro" id="IPR029044">
    <property type="entry name" value="Nucleotide-diphossugar_trans"/>
</dbReference>
<accession>A0A0E3QXY8</accession>
<proteinExistence type="predicted"/>
<dbReference type="Pfam" id="PF00535">
    <property type="entry name" value="Glycos_transf_2"/>
    <property type="match status" value="1"/>
</dbReference>
<dbReference type="Gene3D" id="3.90.550.10">
    <property type="entry name" value="Spore Coat Polysaccharide Biosynthesis Protein SpsA, Chain A"/>
    <property type="match status" value="1"/>
</dbReference>
<protein>
    <recommendedName>
        <fullName evidence="1">Glycosyltransferase 2-like domain-containing protein</fullName>
    </recommendedName>
</protein>
<reference evidence="2 3" key="1">
    <citation type="submission" date="2014-07" db="EMBL/GenBank/DDBJ databases">
        <title>Methanogenic archaea and the global carbon cycle.</title>
        <authorList>
            <person name="Henriksen J.R."/>
            <person name="Luke J."/>
            <person name="Reinhart S."/>
            <person name="Benedict M.N."/>
            <person name="Youngblut N.D."/>
            <person name="Metcalf M.E."/>
            <person name="Whitaker R.J."/>
            <person name="Metcalf W.W."/>
        </authorList>
    </citation>
    <scope>NUCLEOTIDE SEQUENCE [LARGE SCALE GENOMIC DNA]</scope>
    <source>
        <strain evidence="2 3">MS</strain>
    </source>
</reference>
<evidence type="ECO:0000313" key="2">
    <source>
        <dbReference type="EMBL" id="AKB55718.1"/>
    </source>
</evidence>
<dbReference type="InterPro" id="IPR001173">
    <property type="entry name" value="Glyco_trans_2-like"/>
</dbReference>
<dbReference type="PANTHER" id="PTHR43685:SF2">
    <property type="entry name" value="GLYCOSYLTRANSFERASE 2-LIKE DOMAIN-CONTAINING PROTEIN"/>
    <property type="match status" value="1"/>
</dbReference>
<dbReference type="PATRIC" id="fig|1434108.4.peg.3472"/>
<dbReference type="AlphaFoldDB" id="A0A0E3QXY8"/>
<keyword evidence="3" id="KW-1185">Reference proteome</keyword>
<dbReference type="STRING" id="1434108.MSBRM_2720"/>
<dbReference type="Proteomes" id="UP000033033">
    <property type="component" value="Chromosome"/>
</dbReference>
<feature type="domain" description="Glycosyltransferase 2-like" evidence="1">
    <location>
        <begin position="9"/>
        <end position="119"/>
    </location>
</feature>
<dbReference type="RefSeq" id="WP_052712908.1">
    <property type="nucleotide sequence ID" value="NZ_CP009528.1"/>
</dbReference>
<dbReference type="PANTHER" id="PTHR43685">
    <property type="entry name" value="GLYCOSYLTRANSFERASE"/>
    <property type="match status" value="1"/>
</dbReference>
<evidence type="ECO:0000259" key="1">
    <source>
        <dbReference type="Pfam" id="PF00535"/>
    </source>
</evidence>
<organism evidence="2 3">
    <name type="scientific">Methanosarcina barkeri MS</name>
    <dbReference type="NCBI Taxonomy" id="1434108"/>
    <lineage>
        <taxon>Archaea</taxon>
        <taxon>Methanobacteriati</taxon>
        <taxon>Methanobacteriota</taxon>
        <taxon>Stenosarchaea group</taxon>
        <taxon>Methanomicrobia</taxon>
        <taxon>Methanosarcinales</taxon>
        <taxon>Methanosarcinaceae</taxon>
        <taxon>Methanosarcina</taxon>
    </lineage>
</organism>
<dbReference type="HOGENOM" id="CLU_025996_0_5_2"/>